<proteinExistence type="inferred from homology"/>
<feature type="domain" description="Peptidase S33 tripeptidyl aminopeptidase-like C-terminal" evidence="4">
    <location>
        <begin position="451"/>
        <end position="556"/>
    </location>
</feature>
<feature type="signal peptide" evidence="3">
    <location>
        <begin position="1"/>
        <end position="19"/>
    </location>
</feature>
<evidence type="ECO:0000313" key="6">
    <source>
        <dbReference type="Proteomes" id="UP000250140"/>
    </source>
</evidence>
<evidence type="ECO:0000259" key="4">
    <source>
        <dbReference type="Pfam" id="PF08386"/>
    </source>
</evidence>
<dbReference type="SUPFAM" id="SSF53474">
    <property type="entry name" value="alpha/beta-Hydrolases"/>
    <property type="match status" value="1"/>
</dbReference>
<dbReference type="Gene3D" id="3.40.50.1820">
    <property type="entry name" value="alpha/beta hydrolase"/>
    <property type="match status" value="1"/>
</dbReference>
<evidence type="ECO:0000256" key="3">
    <source>
        <dbReference type="SAM" id="SignalP"/>
    </source>
</evidence>
<dbReference type="EMBL" id="KV749281">
    <property type="protein sequence ID" value="OCL10252.1"/>
    <property type="molecule type" value="Genomic_DNA"/>
</dbReference>
<protein>
    <recommendedName>
        <fullName evidence="4">Peptidase S33 tripeptidyl aminopeptidase-like C-terminal domain-containing protein</fullName>
    </recommendedName>
</protein>
<feature type="chain" id="PRO_5034575403" description="Peptidase S33 tripeptidyl aminopeptidase-like C-terminal domain-containing protein" evidence="3">
    <location>
        <begin position="20"/>
        <end position="573"/>
    </location>
</feature>
<dbReference type="InterPro" id="IPR051601">
    <property type="entry name" value="Serine_prot/Carboxylest_S33"/>
</dbReference>
<dbReference type="AlphaFoldDB" id="A0A8E2F473"/>
<dbReference type="PANTHER" id="PTHR43248:SF25">
    <property type="entry name" value="AB HYDROLASE-1 DOMAIN-CONTAINING PROTEIN-RELATED"/>
    <property type="match status" value="1"/>
</dbReference>
<evidence type="ECO:0000256" key="1">
    <source>
        <dbReference type="ARBA" id="ARBA00010088"/>
    </source>
</evidence>
<dbReference type="InterPro" id="IPR013595">
    <property type="entry name" value="Pept_S33_TAP-like_C"/>
</dbReference>
<evidence type="ECO:0000256" key="2">
    <source>
        <dbReference type="ARBA" id="ARBA00022801"/>
    </source>
</evidence>
<accession>A0A8E2F473</accession>
<keyword evidence="3" id="KW-0732">Signal</keyword>
<dbReference type="Proteomes" id="UP000250140">
    <property type="component" value="Unassembled WGS sequence"/>
</dbReference>
<dbReference type="InterPro" id="IPR029058">
    <property type="entry name" value="AB_hydrolase_fold"/>
</dbReference>
<dbReference type="PANTHER" id="PTHR43248">
    <property type="entry name" value="2-SUCCINYL-6-HYDROXY-2,4-CYCLOHEXADIENE-1-CARBOXYLATE SYNTHASE"/>
    <property type="match status" value="1"/>
</dbReference>
<dbReference type="OrthoDB" id="425534at2759"/>
<evidence type="ECO:0000313" key="5">
    <source>
        <dbReference type="EMBL" id="OCL10252.1"/>
    </source>
</evidence>
<name>A0A8E2F473_9PEZI</name>
<keyword evidence="2" id="KW-0378">Hydrolase</keyword>
<dbReference type="Pfam" id="PF08386">
    <property type="entry name" value="Abhydrolase_4"/>
    <property type="match status" value="1"/>
</dbReference>
<keyword evidence="6" id="KW-1185">Reference proteome</keyword>
<gene>
    <name evidence="5" type="ORF">AOQ84DRAFT_375080</name>
</gene>
<sequence>MLFLNFFSTIVLLTNYAVALPFDDSERLRQPLRQHKYVKRQQSVDYFSNHASSPTLQWYPCYDSLNYKCARLEVPFDYSKPKQGDIFKLAIVKVPAKPDVPYLGTFWLIQDFEGNVDFTVQVAQFYQAAGLGGYDFISWDSRAAGHTTPTLQCFPDQTSFTAYAQRGGGFDLQLGGFNGSFPPTDKNIRENIKSVSDYMEELGEGCKRHFSKYLPYMGSVDNARDLNNIISQLPTGTFTNLYFYSYQTVLGATYAAMFPDNFDRMTLDGVVDAAKVYDRGDNDQVRIQDGEKAVQAFFDSCAASAPCTENQPLFTCSGCYFWAPTANGVKARYEALKGKYYNTVFKSNPPSPVCGDCSHSYFGVARDLLDATANPAGALPLAMIKSNFLLELELGHAIPGGAMEFFNTAFPPEVTLQPYQTALRCLDQDKSINGQGSFQRYLEGMNSTSSQAGAYMAARELECSNWPNSEKLKNPFKGSMKNVITKNNMLFISNTADPLTSVANAQAMSARFTKSTVLTINGLGHTTFFSGDSACLNAYRSNYLSAGTLPPAGSFCNDIPNGAFGVPYQHDYR</sequence>
<reference evidence="5 6" key="1">
    <citation type="journal article" date="2016" name="Nat. Commun.">
        <title>Ectomycorrhizal ecology is imprinted in the genome of the dominant symbiotic fungus Cenococcum geophilum.</title>
        <authorList>
            <consortium name="DOE Joint Genome Institute"/>
            <person name="Peter M."/>
            <person name="Kohler A."/>
            <person name="Ohm R.A."/>
            <person name="Kuo A."/>
            <person name="Krutzmann J."/>
            <person name="Morin E."/>
            <person name="Arend M."/>
            <person name="Barry K.W."/>
            <person name="Binder M."/>
            <person name="Choi C."/>
            <person name="Clum A."/>
            <person name="Copeland A."/>
            <person name="Grisel N."/>
            <person name="Haridas S."/>
            <person name="Kipfer T."/>
            <person name="LaButti K."/>
            <person name="Lindquist E."/>
            <person name="Lipzen A."/>
            <person name="Maire R."/>
            <person name="Meier B."/>
            <person name="Mihaltcheva S."/>
            <person name="Molinier V."/>
            <person name="Murat C."/>
            <person name="Poggeler S."/>
            <person name="Quandt C.A."/>
            <person name="Sperisen C."/>
            <person name="Tritt A."/>
            <person name="Tisserant E."/>
            <person name="Crous P.W."/>
            <person name="Henrissat B."/>
            <person name="Nehls U."/>
            <person name="Egli S."/>
            <person name="Spatafora J.W."/>
            <person name="Grigoriev I.V."/>
            <person name="Martin F.M."/>
        </authorList>
    </citation>
    <scope>NUCLEOTIDE SEQUENCE [LARGE SCALE GENOMIC DNA]</scope>
    <source>
        <strain evidence="5 6">CBS 207.34</strain>
    </source>
</reference>
<dbReference type="GO" id="GO:0016787">
    <property type="term" value="F:hydrolase activity"/>
    <property type="evidence" value="ECO:0007669"/>
    <property type="project" value="UniProtKB-KW"/>
</dbReference>
<organism evidence="5 6">
    <name type="scientific">Glonium stellatum</name>
    <dbReference type="NCBI Taxonomy" id="574774"/>
    <lineage>
        <taxon>Eukaryota</taxon>
        <taxon>Fungi</taxon>
        <taxon>Dikarya</taxon>
        <taxon>Ascomycota</taxon>
        <taxon>Pezizomycotina</taxon>
        <taxon>Dothideomycetes</taxon>
        <taxon>Pleosporomycetidae</taxon>
        <taxon>Gloniales</taxon>
        <taxon>Gloniaceae</taxon>
        <taxon>Glonium</taxon>
    </lineage>
</organism>
<comment type="similarity">
    <text evidence="1">Belongs to the peptidase S33 family.</text>
</comment>